<evidence type="ECO:0000313" key="1">
    <source>
        <dbReference type="EMBL" id="QDS94248.1"/>
    </source>
</evidence>
<name>A0A517MH90_9BACT</name>
<reference evidence="1 2" key="1">
    <citation type="submission" date="2019-02" db="EMBL/GenBank/DDBJ databases">
        <title>Deep-cultivation of Planctomycetes and their phenomic and genomic characterization uncovers novel biology.</title>
        <authorList>
            <person name="Wiegand S."/>
            <person name="Jogler M."/>
            <person name="Boedeker C."/>
            <person name="Pinto D."/>
            <person name="Vollmers J."/>
            <person name="Rivas-Marin E."/>
            <person name="Kohn T."/>
            <person name="Peeters S.H."/>
            <person name="Heuer A."/>
            <person name="Rast P."/>
            <person name="Oberbeckmann S."/>
            <person name="Bunk B."/>
            <person name="Jeske O."/>
            <person name="Meyerdierks A."/>
            <person name="Storesund J.E."/>
            <person name="Kallscheuer N."/>
            <person name="Luecker S."/>
            <person name="Lage O.M."/>
            <person name="Pohl T."/>
            <person name="Merkel B.J."/>
            <person name="Hornburger P."/>
            <person name="Mueller R.-W."/>
            <person name="Bruemmer F."/>
            <person name="Labrenz M."/>
            <person name="Spormann A.M."/>
            <person name="Op den Camp H."/>
            <person name="Overmann J."/>
            <person name="Amann R."/>
            <person name="Jetten M.S.M."/>
            <person name="Mascher T."/>
            <person name="Medema M.H."/>
            <person name="Devos D.P."/>
            <person name="Kaster A.-K."/>
            <person name="Ovreas L."/>
            <person name="Rohde M."/>
            <person name="Galperin M.Y."/>
            <person name="Jogler C."/>
        </authorList>
    </citation>
    <scope>NUCLEOTIDE SEQUENCE [LARGE SCALE GENOMIC DNA]</scope>
    <source>
        <strain evidence="1 2">FF011L</strain>
    </source>
</reference>
<keyword evidence="2" id="KW-1185">Reference proteome</keyword>
<dbReference type="KEGG" id="rml:FF011L_30270"/>
<sequence length="90" mass="10532">MTSERIKTARYLLHATAVQTAANPGSQQLKKKNDTEETYSSSFPDSVILFCRGTAFPLDELYFPLWWQQKEWISKKCPCKEKLLLVEKYR</sequence>
<organism evidence="1 2">
    <name type="scientific">Roseimaritima multifibrata</name>
    <dbReference type="NCBI Taxonomy" id="1930274"/>
    <lineage>
        <taxon>Bacteria</taxon>
        <taxon>Pseudomonadati</taxon>
        <taxon>Planctomycetota</taxon>
        <taxon>Planctomycetia</taxon>
        <taxon>Pirellulales</taxon>
        <taxon>Pirellulaceae</taxon>
        <taxon>Roseimaritima</taxon>
    </lineage>
</organism>
<evidence type="ECO:0000313" key="2">
    <source>
        <dbReference type="Proteomes" id="UP000320672"/>
    </source>
</evidence>
<dbReference type="AlphaFoldDB" id="A0A517MH90"/>
<accession>A0A517MH90</accession>
<proteinExistence type="predicted"/>
<dbReference type="EMBL" id="CP036262">
    <property type="protein sequence ID" value="QDS94248.1"/>
    <property type="molecule type" value="Genomic_DNA"/>
</dbReference>
<dbReference type="Proteomes" id="UP000320672">
    <property type="component" value="Chromosome"/>
</dbReference>
<gene>
    <name evidence="1" type="ORF">FF011L_30270</name>
</gene>
<protein>
    <submittedName>
        <fullName evidence="1">Uncharacterized protein</fullName>
    </submittedName>
</protein>